<dbReference type="STRING" id="1332188.L336_0598"/>
<protein>
    <recommendedName>
        <fullName evidence="1">NTP pyrophosphohydrolase MazG-like domain-containing protein</fullName>
    </recommendedName>
</protein>
<dbReference type="RefSeq" id="WP_015641751.1">
    <property type="nucleotide sequence ID" value="NC_021219.1"/>
</dbReference>
<keyword evidence="3" id="KW-1185">Reference proteome</keyword>
<dbReference type="PANTHER" id="PTHR42702">
    <property type="entry name" value="NUCLEOTIDE PYROPHOSPHOHYDROLASE"/>
    <property type="match status" value="1"/>
</dbReference>
<organism evidence="2 3">
    <name type="scientific">Candidatus Saccharimonas aalborgensis</name>
    <dbReference type="NCBI Taxonomy" id="1332188"/>
    <lineage>
        <taxon>Bacteria</taxon>
        <taxon>Candidatus Saccharimonadota</taxon>
        <taxon>Candidatus Saccharimonadia</taxon>
        <taxon>Candidatus Saccharimonadales</taxon>
        <taxon>Candidatus Saccharimonadaceae</taxon>
        <taxon>Candidatus Saccharimonas</taxon>
    </lineage>
</organism>
<gene>
    <name evidence="2" type="ORF">L336_0598</name>
</gene>
<dbReference type="InterPro" id="IPR004518">
    <property type="entry name" value="MazG-like_dom"/>
</dbReference>
<dbReference type="Gene3D" id="1.10.287.1080">
    <property type="entry name" value="MazG-like"/>
    <property type="match status" value="1"/>
</dbReference>
<accession>R4PYK5</accession>
<dbReference type="PANTHER" id="PTHR42702:SF1">
    <property type="entry name" value="REGULATORY PROTEIN FOR BETA-LACTAMASE"/>
    <property type="match status" value="1"/>
</dbReference>
<name>R4PYK5_9BACT</name>
<feature type="domain" description="NTP pyrophosphohydrolase MazG-like" evidence="1">
    <location>
        <begin position="39"/>
        <end position="97"/>
    </location>
</feature>
<evidence type="ECO:0000313" key="2">
    <source>
        <dbReference type="EMBL" id="AGL62301.1"/>
    </source>
</evidence>
<evidence type="ECO:0000313" key="3">
    <source>
        <dbReference type="Proteomes" id="UP000013893"/>
    </source>
</evidence>
<dbReference type="KEGG" id="saal:L336_0598"/>
<dbReference type="SUPFAM" id="SSF101386">
    <property type="entry name" value="all-alpha NTP pyrophosphatases"/>
    <property type="match status" value="1"/>
</dbReference>
<dbReference type="PIRSF" id="PIRSF036521">
    <property type="entry name" value="UCP036521_pph"/>
    <property type="match status" value="1"/>
</dbReference>
<evidence type="ECO:0000259" key="1">
    <source>
        <dbReference type="Pfam" id="PF03819"/>
    </source>
</evidence>
<dbReference type="HOGENOM" id="CLU_173110_0_0_0"/>
<proteinExistence type="predicted"/>
<reference evidence="2 3" key="1">
    <citation type="journal article" date="2013" name="Nat. Biotechnol.">
        <title>Genome sequences of rare, uncultured bacteria obtained by differential coverage binning of multiple metagenomes.</title>
        <authorList>
            <person name="Albertsen M."/>
            <person name="Hugenholtz P."/>
            <person name="Skarshewski A."/>
            <person name="Nielsen K.L."/>
            <person name="Tyson G.W."/>
            <person name="Nielsen P.H."/>
        </authorList>
    </citation>
    <scope>NUCLEOTIDE SEQUENCE [LARGE SCALE GENOMIC DNA]</scope>
    <source>
        <strain evidence="2">TM71</strain>
    </source>
</reference>
<dbReference type="InterPro" id="IPR011411">
    <property type="entry name" value="MazG-related_YvdC"/>
</dbReference>
<dbReference type="Pfam" id="PF03819">
    <property type="entry name" value="MazG"/>
    <property type="match status" value="1"/>
</dbReference>
<dbReference type="Proteomes" id="UP000013893">
    <property type="component" value="Chromosome"/>
</dbReference>
<dbReference type="AlphaFoldDB" id="R4PYK5"/>
<sequence length="110" mass="12720">MNTLTLPEHPTLADFQRYVEQMEHERGFSDETILHSFMLLVEEVGELAKCIRKDDDIMRMDANKQHDDNAAHEVSDVFSLLLSIANRLGVDIEQAFRDKEAINSTRTWTN</sequence>
<dbReference type="EMBL" id="CP005957">
    <property type="protein sequence ID" value="AGL62301.1"/>
    <property type="molecule type" value="Genomic_DNA"/>
</dbReference>
<dbReference type="OrthoDB" id="2418132at2"/>